<evidence type="ECO:0000256" key="5">
    <source>
        <dbReference type="SAM" id="MobiDB-lite"/>
    </source>
</evidence>
<dbReference type="OMA" id="QVKCAIP"/>
<dbReference type="Pfam" id="PF10320">
    <property type="entry name" value="7TM_GPCR_Srsx"/>
    <property type="match status" value="1"/>
</dbReference>
<evidence type="ECO:0000259" key="7">
    <source>
        <dbReference type="PROSITE" id="PS50262"/>
    </source>
</evidence>
<sequence>MFEDVHSSMIPLAFFYLLIIPIGVFSNILMIVCFFVNPRLRTPFHILLTLTCLADAVHVCGQIVFVIQLLSDSYSTQSTCFILNFLPVAGLIMAAPLLLQIGLDRLLAVSFPHRYRELLLRKFRYTAAHLIFPILFTSFILYLGFEERNNEQVKCAIPTALSGVSFKVFTLFSHVIYVSILLAYLMTAVLLKMHNASSRFKAVFKSIGVTVGIVLFGWAITSVSNTFGYYVTSDPEIFNVIQMYSGITVNIAISSNLLVFYTINPEYRLTVQMLMDGSIRKQSMPTDSGSELNQLRKTAKSQDS</sequence>
<dbReference type="GO" id="GO:0004930">
    <property type="term" value="F:G protein-coupled receptor activity"/>
    <property type="evidence" value="ECO:0007669"/>
    <property type="project" value="InterPro"/>
</dbReference>
<dbReference type="GO" id="GO:0016020">
    <property type="term" value="C:membrane"/>
    <property type="evidence" value="ECO:0007669"/>
    <property type="project" value="UniProtKB-SubCell"/>
</dbReference>
<reference evidence="8" key="2">
    <citation type="submission" date="2022-06" db="UniProtKB">
        <authorList>
            <consortium name="EnsemblMetazoa"/>
        </authorList>
    </citation>
    <scope>IDENTIFICATION</scope>
    <source>
        <strain evidence="8">DF5081</strain>
    </source>
</reference>
<dbReference type="AlphaFoldDB" id="A0A8R1EAJ8"/>
<dbReference type="PANTHER" id="PTHR23360:SF41">
    <property type="entry name" value="G-PROTEIN COUPLED RECEPTORS FAMILY 1 PROFILE DOMAIN-CONTAINING PROTEIN"/>
    <property type="match status" value="1"/>
</dbReference>
<evidence type="ECO:0000256" key="6">
    <source>
        <dbReference type="SAM" id="Phobius"/>
    </source>
</evidence>
<name>A0A8R1EAJ8_CAEJA</name>
<dbReference type="Proteomes" id="UP000005237">
    <property type="component" value="Unassembled WGS sequence"/>
</dbReference>
<dbReference type="InterPro" id="IPR000276">
    <property type="entry name" value="GPCR_Rhodpsn"/>
</dbReference>
<keyword evidence="2 6" id="KW-0812">Transmembrane</keyword>
<keyword evidence="4 6" id="KW-0472">Membrane</keyword>
<feature type="compositionally biased region" description="Polar residues" evidence="5">
    <location>
        <begin position="282"/>
        <end position="296"/>
    </location>
</feature>
<dbReference type="PROSITE" id="PS50262">
    <property type="entry name" value="G_PROTEIN_RECEP_F1_2"/>
    <property type="match status" value="1"/>
</dbReference>
<feature type="transmembrane region" description="Helical" evidence="6">
    <location>
        <begin position="12"/>
        <end position="35"/>
    </location>
</feature>
<dbReference type="EnsemblMetazoa" id="CJA27062.1">
    <property type="protein sequence ID" value="CJA27062.1"/>
    <property type="gene ID" value="WBGene00182634"/>
</dbReference>
<dbReference type="PANTHER" id="PTHR23360">
    <property type="entry name" value="G-PROTEIN COUPLED RECEPTORS FAMILY 1 PROFILE DOMAIN-CONTAINING PROTEIN-RELATED"/>
    <property type="match status" value="1"/>
</dbReference>
<feature type="region of interest" description="Disordered" evidence="5">
    <location>
        <begin position="282"/>
        <end position="304"/>
    </location>
</feature>
<evidence type="ECO:0000256" key="1">
    <source>
        <dbReference type="ARBA" id="ARBA00004370"/>
    </source>
</evidence>
<dbReference type="Gene3D" id="1.20.1070.10">
    <property type="entry name" value="Rhodopsin 7-helix transmembrane proteins"/>
    <property type="match status" value="1"/>
</dbReference>
<dbReference type="SMART" id="SM01381">
    <property type="entry name" value="7TM_GPCR_Srsx"/>
    <property type="match status" value="1"/>
</dbReference>
<evidence type="ECO:0000256" key="4">
    <source>
        <dbReference type="ARBA" id="ARBA00023136"/>
    </source>
</evidence>
<feature type="transmembrane region" description="Helical" evidence="6">
    <location>
        <begin position="203"/>
        <end position="221"/>
    </location>
</feature>
<dbReference type="SUPFAM" id="SSF81321">
    <property type="entry name" value="Family A G protein-coupled receptor-like"/>
    <property type="match status" value="1"/>
</dbReference>
<dbReference type="InterPro" id="IPR017452">
    <property type="entry name" value="GPCR_Rhodpsn_7TM"/>
</dbReference>
<feature type="transmembrane region" description="Helical" evidence="6">
    <location>
        <begin position="82"/>
        <end position="103"/>
    </location>
</feature>
<feature type="transmembrane region" description="Helical" evidence="6">
    <location>
        <begin position="241"/>
        <end position="263"/>
    </location>
</feature>
<organism evidence="8 9">
    <name type="scientific">Caenorhabditis japonica</name>
    <dbReference type="NCBI Taxonomy" id="281687"/>
    <lineage>
        <taxon>Eukaryota</taxon>
        <taxon>Metazoa</taxon>
        <taxon>Ecdysozoa</taxon>
        <taxon>Nematoda</taxon>
        <taxon>Chromadorea</taxon>
        <taxon>Rhabditida</taxon>
        <taxon>Rhabditina</taxon>
        <taxon>Rhabditomorpha</taxon>
        <taxon>Rhabditoidea</taxon>
        <taxon>Rhabditidae</taxon>
        <taxon>Peloderinae</taxon>
        <taxon>Caenorhabditis</taxon>
    </lineage>
</organism>
<evidence type="ECO:0000256" key="3">
    <source>
        <dbReference type="ARBA" id="ARBA00022989"/>
    </source>
</evidence>
<dbReference type="InterPro" id="IPR047130">
    <property type="entry name" value="7TM_GPCR_Srsx_nematod"/>
</dbReference>
<proteinExistence type="predicted"/>
<feature type="domain" description="G-protein coupled receptors family 1 profile" evidence="7">
    <location>
        <begin position="26"/>
        <end position="260"/>
    </location>
</feature>
<feature type="transmembrane region" description="Helical" evidence="6">
    <location>
        <begin position="171"/>
        <end position="191"/>
    </location>
</feature>
<evidence type="ECO:0000313" key="8">
    <source>
        <dbReference type="EnsemblMetazoa" id="CJA27062.1"/>
    </source>
</evidence>
<protein>
    <submittedName>
        <fullName evidence="8">G_PROTEIN_RECEP_F1_2 domain-containing protein</fullName>
    </submittedName>
</protein>
<evidence type="ECO:0000256" key="2">
    <source>
        <dbReference type="ARBA" id="ARBA00022692"/>
    </source>
</evidence>
<evidence type="ECO:0000313" key="9">
    <source>
        <dbReference type="Proteomes" id="UP000005237"/>
    </source>
</evidence>
<reference evidence="9" key="1">
    <citation type="submission" date="2010-08" db="EMBL/GenBank/DDBJ databases">
        <authorList>
            <consortium name="Caenorhabditis japonica Sequencing Consortium"/>
            <person name="Wilson R.K."/>
        </authorList>
    </citation>
    <scope>NUCLEOTIDE SEQUENCE [LARGE SCALE GENOMIC DNA]</scope>
    <source>
        <strain evidence="9">DF5081</strain>
    </source>
</reference>
<accession>A0A8R1EAJ8</accession>
<keyword evidence="3 6" id="KW-1133">Transmembrane helix</keyword>
<comment type="subcellular location">
    <subcellularLocation>
        <location evidence="1">Membrane</location>
    </subcellularLocation>
</comment>
<dbReference type="InterPro" id="IPR019424">
    <property type="entry name" value="7TM_GPCR_Srsx"/>
</dbReference>
<keyword evidence="9" id="KW-1185">Reference proteome</keyword>
<feature type="transmembrane region" description="Helical" evidence="6">
    <location>
        <begin position="123"/>
        <end position="145"/>
    </location>
</feature>
<feature type="transmembrane region" description="Helical" evidence="6">
    <location>
        <begin position="47"/>
        <end position="70"/>
    </location>
</feature>